<feature type="compositionally biased region" description="Basic and acidic residues" evidence="1">
    <location>
        <begin position="22"/>
        <end position="33"/>
    </location>
</feature>
<comment type="caution">
    <text evidence="2">The sequence shown here is derived from an EMBL/GenBank/DDBJ whole genome shotgun (WGS) entry which is preliminary data.</text>
</comment>
<dbReference type="AlphaFoldDB" id="A0A645EAA6"/>
<feature type="region of interest" description="Disordered" evidence="1">
    <location>
        <begin position="1"/>
        <end position="38"/>
    </location>
</feature>
<evidence type="ECO:0000256" key="1">
    <source>
        <dbReference type="SAM" id="MobiDB-lite"/>
    </source>
</evidence>
<accession>A0A645EAA6</accession>
<gene>
    <name evidence="2" type="ORF">SDC9_144930</name>
</gene>
<proteinExistence type="predicted"/>
<dbReference type="EMBL" id="VSSQ01043979">
    <property type="protein sequence ID" value="MPM97753.1"/>
    <property type="molecule type" value="Genomic_DNA"/>
</dbReference>
<organism evidence="2">
    <name type="scientific">bioreactor metagenome</name>
    <dbReference type="NCBI Taxonomy" id="1076179"/>
    <lineage>
        <taxon>unclassified sequences</taxon>
        <taxon>metagenomes</taxon>
        <taxon>ecological metagenomes</taxon>
    </lineage>
</organism>
<reference evidence="2" key="1">
    <citation type="submission" date="2019-08" db="EMBL/GenBank/DDBJ databases">
        <authorList>
            <person name="Kucharzyk K."/>
            <person name="Murdoch R.W."/>
            <person name="Higgins S."/>
            <person name="Loffler F."/>
        </authorList>
    </citation>
    <scope>NUCLEOTIDE SEQUENCE</scope>
</reference>
<evidence type="ECO:0000313" key="2">
    <source>
        <dbReference type="EMBL" id="MPM97753.1"/>
    </source>
</evidence>
<name>A0A645EAA6_9ZZZZ</name>
<sequence length="75" mass="8366">MRAHVPAIGQQRHGIEPVAAGDLHHHHDQRDDGGPQCVSFGHGVGGAELVRMALRSVRQVRRRNLGRKWRVHVVV</sequence>
<protein>
    <submittedName>
        <fullName evidence="2">Uncharacterized protein</fullName>
    </submittedName>
</protein>